<evidence type="ECO:0000256" key="2">
    <source>
        <dbReference type="ARBA" id="ARBA00023134"/>
    </source>
</evidence>
<dbReference type="SMART" id="SM00175">
    <property type="entry name" value="RAB"/>
    <property type="match status" value="1"/>
</dbReference>
<dbReference type="PRINTS" id="PR00449">
    <property type="entry name" value="RASTRNSFRMNG"/>
</dbReference>
<dbReference type="AlphaFoldDB" id="A0A8T5ULM7"/>
<dbReference type="Pfam" id="PF06745">
    <property type="entry name" value="ATPase"/>
    <property type="match status" value="1"/>
</dbReference>
<evidence type="ECO:0000256" key="1">
    <source>
        <dbReference type="ARBA" id="ARBA00022741"/>
    </source>
</evidence>
<dbReference type="PANTHER" id="PTHR42708:SF1">
    <property type="entry name" value="GLIDING MOTILITY PROTEIN MGLA"/>
    <property type="match status" value="1"/>
</dbReference>
<evidence type="ECO:0000259" key="3">
    <source>
        <dbReference type="Pfam" id="PF06745"/>
    </source>
</evidence>
<accession>A0A8T5ULM7</accession>
<name>A0A8T5ULM7_9EURY</name>
<dbReference type="Proteomes" id="UP000825933">
    <property type="component" value="Unassembled WGS sequence"/>
</dbReference>
<comment type="caution">
    <text evidence="4">The sequence shown here is derived from an EMBL/GenBank/DDBJ whole genome shotgun (WGS) entry which is preliminary data.</text>
</comment>
<keyword evidence="1" id="KW-0547">Nucleotide-binding</keyword>
<feature type="domain" description="KaiC-like" evidence="3">
    <location>
        <begin position="3"/>
        <end position="229"/>
    </location>
</feature>
<dbReference type="NCBIfam" id="TIGR00231">
    <property type="entry name" value="small_GTP"/>
    <property type="match status" value="1"/>
</dbReference>
<dbReference type="InterPro" id="IPR027417">
    <property type="entry name" value="P-loop_NTPase"/>
</dbReference>
<gene>
    <name evidence="4" type="ORF">K8N75_00750</name>
</gene>
<sequence>MKKTHIPKLDDFLGGGIPSGSSIIFCAVPGVECEAFGYQILNGIIEDGNKGFIYTNVAEPHNIIYEFSRYGWNLEQYIEEEKAFFVDGSSQFLGVPPMGKYSIDELSHIEGVVLKAIEDVPDGVGVINNLSTLIDYLEEDKVLEIMGKWNERAKQKDVILVYIFTKWDYNPKFIDSIKNSVDSVVSLKSIEERVIIGQGFMVTTASWTKPQHNMVLFFVLQPGGVKIYIPKILVTGPYNAGKSSFVKAVSKESVSVDRMALEKFPTTIAMDIGHIDHNGFIADVFGTPGQERFDLMLDVLAKESVGAFILVDSTAPQTFARAKEMINKTQAEAIPKVIVANKQDLPDAMEPEKIREAMKLDKSIPIIPTAVKMNKGVEESLDTLLNLLYGDQ</sequence>
<dbReference type="PANTHER" id="PTHR42708">
    <property type="entry name" value="ATP/GTP-BINDING PROTEIN-RELATED"/>
    <property type="match status" value="1"/>
</dbReference>
<dbReference type="InterPro" id="IPR005225">
    <property type="entry name" value="Small_GTP-bd"/>
</dbReference>
<dbReference type="RefSeq" id="WP_223790266.1">
    <property type="nucleotide sequence ID" value="NZ_JAIOUQ010000002.1"/>
</dbReference>
<dbReference type="Pfam" id="PF00025">
    <property type="entry name" value="Arf"/>
    <property type="match status" value="1"/>
</dbReference>
<keyword evidence="2" id="KW-0342">GTP-binding</keyword>
<organism evidence="4 5">
    <name type="scientific">Methanobacterium spitsbergense</name>
    <dbReference type="NCBI Taxonomy" id="2874285"/>
    <lineage>
        <taxon>Archaea</taxon>
        <taxon>Methanobacteriati</taxon>
        <taxon>Methanobacteriota</taxon>
        <taxon>Methanomada group</taxon>
        <taxon>Methanobacteria</taxon>
        <taxon>Methanobacteriales</taxon>
        <taxon>Methanobacteriaceae</taxon>
        <taxon>Methanobacterium</taxon>
    </lineage>
</organism>
<dbReference type="PROSITE" id="PS51419">
    <property type="entry name" value="RAB"/>
    <property type="match status" value="1"/>
</dbReference>
<dbReference type="SUPFAM" id="SSF52540">
    <property type="entry name" value="P-loop containing nucleoside triphosphate hydrolases"/>
    <property type="match status" value="2"/>
</dbReference>
<dbReference type="GO" id="GO:0003924">
    <property type="term" value="F:GTPase activity"/>
    <property type="evidence" value="ECO:0007669"/>
    <property type="project" value="InterPro"/>
</dbReference>
<reference evidence="5" key="1">
    <citation type="journal article" date="2022" name="Microbiol. Resour. Announc.">
        <title>Draft Genome Sequence of a Methanogenic Archaeon from West Spitsbergen Permafrost.</title>
        <authorList>
            <person name="Trubitsyn V."/>
            <person name="Rivkina E."/>
            <person name="Shcherbakova V."/>
        </authorList>
    </citation>
    <scope>NUCLEOTIDE SEQUENCE [LARGE SCALE GENOMIC DNA]</scope>
    <source>
        <strain evidence="5">VT</strain>
    </source>
</reference>
<protein>
    <submittedName>
        <fullName evidence="4">GTP-binding protein</fullName>
    </submittedName>
</protein>
<dbReference type="GO" id="GO:0005525">
    <property type="term" value="F:GTP binding"/>
    <property type="evidence" value="ECO:0007669"/>
    <property type="project" value="UniProtKB-KW"/>
</dbReference>
<evidence type="ECO:0000313" key="5">
    <source>
        <dbReference type="Proteomes" id="UP000825933"/>
    </source>
</evidence>
<proteinExistence type="predicted"/>
<dbReference type="InterPro" id="IPR006689">
    <property type="entry name" value="Small_GTPase_ARF/SAR"/>
</dbReference>
<dbReference type="InterPro" id="IPR014774">
    <property type="entry name" value="KaiC-like_dom"/>
</dbReference>
<dbReference type="Gene3D" id="3.40.50.300">
    <property type="entry name" value="P-loop containing nucleotide triphosphate hydrolases"/>
    <property type="match status" value="2"/>
</dbReference>
<dbReference type="EMBL" id="JAIOUQ010000002">
    <property type="protein sequence ID" value="MBZ2164584.1"/>
    <property type="molecule type" value="Genomic_DNA"/>
</dbReference>
<evidence type="ECO:0000313" key="4">
    <source>
        <dbReference type="EMBL" id="MBZ2164584.1"/>
    </source>
</evidence>
<dbReference type="CDD" id="cd00882">
    <property type="entry name" value="Ras_like_GTPase"/>
    <property type="match status" value="1"/>
</dbReference>
<keyword evidence="5" id="KW-1185">Reference proteome</keyword>
<dbReference type="InterPro" id="IPR052705">
    <property type="entry name" value="Gliding_Motility_GTPase"/>
</dbReference>